<gene>
    <name evidence="2" type="ORF">D7193_26395</name>
</gene>
<dbReference type="OrthoDB" id="9763471at2"/>
<evidence type="ECO:0000256" key="1">
    <source>
        <dbReference type="SAM" id="MobiDB-lite"/>
    </source>
</evidence>
<dbReference type="AlphaFoldDB" id="A0A3A9ZXR2"/>
<feature type="region of interest" description="Disordered" evidence="1">
    <location>
        <begin position="549"/>
        <end position="570"/>
    </location>
</feature>
<organism evidence="2 3">
    <name type="scientific">Micromonospora costi</name>
    <dbReference type="NCBI Taxonomy" id="1530042"/>
    <lineage>
        <taxon>Bacteria</taxon>
        <taxon>Bacillati</taxon>
        <taxon>Actinomycetota</taxon>
        <taxon>Actinomycetes</taxon>
        <taxon>Micromonosporales</taxon>
        <taxon>Micromonosporaceae</taxon>
        <taxon>Micromonospora</taxon>
    </lineage>
</organism>
<dbReference type="Proteomes" id="UP000279968">
    <property type="component" value="Unassembled WGS sequence"/>
</dbReference>
<proteinExistence type="predicted"/>
<dbReference type="EMBL" id="RBAN01000005">
    <property type="protein sequence ID" value="RKN52096.1"/>
    <property type="molecule type" value="Genomic_DNA"/>
</dbReference>
<comment type="caution">
    <text evidence="2">The sequence shown here is derived from an EMBL/GenBank/DDBJ whole genome shotgun (WGS) entry which is preliminary data.</text>
</comment>
<name>A0A3A9ZXR2_9ACTN</name>
<sequence>MPSITTWTRLEPRPRAEDMAAALEARVHDPLWLLARQWQTGEFRGDDGGSPILVELTGEAAMVTAYRPGPAGDPQAYDVAAAPLEVLVEREAPGEAPPYRWRTDAGVHFLRLLRRAGAAVHGPAYAAEYRLDSPVPDDEAHPPSLRFRAVTAGRVPDGVALRAALGDVAGTGALPAEPPVPDADRPKVLAAARAFVRWYDDRVPAPAEHEAWVAERMEYTFAVSAKSAGADLVLAAPEYAGGSLDWPDFRVETGASLPAAPATVPVAVTAFPAPVTYAGMPAPRLWEFEDARVQFGSVDAGPGDLARMVMVEFASVYGNDWFLVPVDVPVGSVSRIDSLVVTDTFGERTRVRAAADVDALAGRTDWSMYQLSRAPTGSAVATGIEPVLFVPPVLPTTRLESTPVEEIRLMRDEVANLVWAVEGVVQSGAGLAVDRFELFQRQRAAEQRDGGSTAPTGDGPALVYRLATEVPDHWVALLPVETAPGELRLRRASAPHASGPGAPLGRLLTPDRELVLFEEEVPRAGARVTRTRQYARWLDGSTYVWTGRRKRPGRGEGASGLRFDVVEPRG</sequence>
<evidence type="ECO:0000313" key="2">
    <source>
        <dbReference type="EMBL" id="RKN52096.1"/>
    </source>
</evidence>
<protein>
    <submittedName>
        <fullName evidence="2">Uncharacterized protein</fullName>
    </submittedName>
</protein>
<reference evidence="2 3" key="1">
    <citation type="journal article" date="2015" name="Int. J. Syst. Evol. Microbiol.">
        <title>Micromonospora costi sp. nov., isolated from a leaf of Costus speciosus.</title>
        <authorList>
            <person name="Thawai C."/>
        </authorList>
    </citation>
    <scope>NUCLEOTIDE SEQUENCE [LARGE SCALE GENOMIC DNA]</scope>
    <source>
        <strain evidence="2 3">CS1-12</strain>
    </source>
</reference>
<dbReference type="RefSeq" id="WP_120782327.1">
    <property type="nucleotide sequence ID" value="NZ_JBHLUP010000005.1"/>
</dbReference>
<evidence type="ECO:0000313" key="3">
    <source>
        <dbReference type="Proteomes" id="UP000279968"/>
    </source>
</evidence>
<accession>A0A3A9ZXR2</accession>
<keyword evidence="3" id="KW-1185">Reference proteome</keyword>